<evidence type="ECO:0000256" key="6">
    <source>
        <dbReference type="SAM" id="Phobius"/>
    </source>
</evidence>
<evidence type="ECO:0000313" key="9">
    <source>
        <dbReference type="Proteomes" id="UP001445335"/>
    </source>
</evidence>
<reference evidence="8 9" key="1">
    <citation type="journal article" date="2024" name="Nat. Commun.">
        <title>Phylogenomics reveals the evolutionary origins of lichenization in chlorophyte algae.</title>
        <authorList>
            <person name="Puginier C."/>
            <person name="Libourel C."/>
            <person name="Otte J."/>
            <person name="Skaloud P."/>
            <person name="Haon M."/>
            <person name="Grisel S."/>
            <person name="Petersen M."/>
            <person name="Berrin J.G."/>
            <person name="Delaux P.M."/>
            <person name="Dal Grande F."/>
            <person name="Keller J."/>
        </authorList>
    </citation>
    <scope>NUCLEOTIDE SEQUENCE [LARGE SCALE GENOMIC DNA]</scope>
    <source>
        <strain evidence="8 9">SAG 245.80</strain>
    </source>
</reference>
<feature type="transmembrane region" description="Helical" evidence="6">
    <location>
        <begin position="74"/>
        <end position="96"/>
    </location>
</feature>
<accession>A0AAW1QNJ0</accession>
<comment type="caution">
    <text evidence="8">The sequence shown here is derived from an EMBL/GenBank/DDBJ whole genome shotgun (WGS) entry which is preliminary data.</text>
</comment>
<dbReference type="PANTHER" id="PTHR11662:SF243">
    <property type="entry name" value="ANION TRANSPORTER 6, CHLOROPLASTIC-RELATED"/>
    <property type="match status" value="1"/>
</dbReference>
<dbReference type="Pfam" id="PF07690">
    <property type="entry name" value="MFS_1"/>
    <property type="match status" value="1"/>
</dbReference>
<evidence type="ECO:0000256" key="5">
    <source>
        <dbReference type="ARBA" id="ARBA00024362"/>
    </source>
</evidence>
<protein>
    <recommendedName>
        <fullName evidence="10">Major facilitator superfamily (MFS) profile domain-containing protein</fullName>
    </recommendedName>
</protein>
<keyword evidence="3 6" id="KW-1133">Transmembrane helix</keyword>
<dbReference type="GO" id="GO:0016020">
    <property type="term" value="C:membrane"/>
    <property type="evidence" value="ECO:0007669"/>
    <property type="project" value="UniProtKB-SubCell"/>
</dbReference>
<keyword evidence="2 6" id="KW-0812">Transmembrane</keyword>
<evidence type="ECO:0000256" key="1">
    <source>
        <dbReference type="ARBA" id="ARBA00004141"/>
    </source>
</evidence>
<evidence type="ECO:0000256" key="3">
    <source>
        <dbReference type="ARBA" id="ARBA00022989"/>
    </source>
</evidence>
<comment type="subcellular location">
    <subcellularLocation>
        <location evidence="1">Membrane</location>
        <topology evidence="1">Multi-pass membrane protein</topology>
    </subcellularLocation>
</comment>
<keyword evidence="7" id="KW-0732">Signal</keyword>
<feature type="transmembrane region" description="Helical" evidence="6">
    <location>
        <begin position="177"/>
        <end position="197"/>
    </location>
</feature>
<evidence type="ECO:0000256" key="2">
    <source>
        <dbReference type="ARBA" id="ARBA00022692"/>
    </source>
</evidence>
<dbReference type="SUPFAM" id="SSF103473">
    <property type="entry name" value="MFS general substrate transporter"/>
    <property type="match status" value="1"/>
</dbReference>
<dbReference type="Proteomes" id="UP001445335">
    <property type="component" value="Unassembled WGS sequence"/>
</dbReference>
<evidence type="ECO:0000256" key="7">
    <source>
        <dbReference type="SAM" id="SignalP"/>
    </source>
</evidence>
<evidence type="ECO:0000313" key="8">
    <source>
        <dbReference type="EMBL" id="KAK9822812.1"/>
    </source>
</evidence>
<name>A0AAW1QNJ0_9CHLO</name>
<evidence type="ECO:0008006" key="10">
    <source>
        <dbReference type="Google" id="ProtNLM"/>
    </source>
</evidence>
<dbReference type="InterPro" id="IPR011701">
    <property type="entry name" value="MFS"/>
</dbReference>
<evidence type="ECO:0000256" key="4">
    <source>
        <dbReference type="ARBA" id="ARBA00023136"/>
    </source>
</evidence>
<dbReference type="GO" id="GO:0022857">
    <property type="term" value="F:transmembrane transporter activity"/>
    <property type="evidence" value="ECO:0007669"/>
    <property type="project" value="InterPro"/>
</dbReference>
<organism evidence="8 9">
    <name type="scientific">Elliptochloris bilobata</name>
    <dbReference type="NCBI Taxonomy" id="381761"/>
    <lineage>
        <taxon>Eukaryota</taxon>
        <taxon>Viridiplantae</taxon>
        <taxon>Chlorophyta</taxon>
        <taxon>core chlorophytes</taxon>
        <taxon>Trebouxiophyceae</taxon>
        <taxon>Trebouxiophyceae incertae sedis</taxon>
        <taxon>Elliptochloris clade</taxon>
        <taxon>Elliptochloris</taxon>
    </lineage>
</organism>
<dbReference type="PANTHER" id="PTHR11662">
    <property type="entry name" value="SOLUTE CARRIER FAMILY 17"/>
    <property type="match status" value="1"/>
</dbReference>
<dbReference type="AlphaFoldDB" id="A0AAW1QNJ0"/>
<proteinExistence type="inferred from homology"/>
<sequence>MRRTCCYLALLAAACYCDKQLVGCCTSMRLTRWGGSEGLLGVRAAVGLGEGVAPSAATDMVARVIAPEERSRAISFVFGGLHVGSLLGLLVAPVLIDRFGWQTVSLLPPIAAIAATAVAGPSADALIARGWPVASVRRLAQATAFLGPAACLTAAAFTEDGPQTVCALLDQTGSWPLALFAPSVFFFLTGIAVFAGLGTSDAQDFSDNGPFWIERKLAPALTQLAAGRDAALGALGRARRLLPGARKSKDS</sequence>
<feature type="chain" id="PRO_5043957246" description="Major facilitator superfamily (MFS) profile domain-containing protein" evidence="7">
    <location>
        <begin position="20"/>
        <end position="251"/>
    </location>
</feature>
<dbReference type="EMBL" id="JALJOU010000083">
    <property type="protein sequence ID" value="KAK9822812.1"/>
    <property type="molecule type" value="Genomic_DNA"/>
</dbReference>
<feature type="transmembrane region" description="Helical" evidence="6">
    <location>
        <begin position="108"/>
        <end position="127"/>
    </location>
</feature>
<feature type="transmembrane region" description="Helical" evidence="6">
    <location>
        <begin position="139"/>
        <end position="157"/>
    </location>
</feature>
<feature type="signal peptide" evidence="7">
    <location>
        <begin position="1"/>
        <end position="19"/>
    </location>
</feature>
<dbReference type="Gene3D" id="1.20.1250.20">
    <property type="entry name" value="MFS general substrate transporter like domains"/>
    <property type="match status" value="1"/>
</dbReference>
<keyword evidence="9" id="KW-1185">Reference proteome</keyword>
<gene>
    <name evidence="8" type="ORF">WJX81_002343</name>
</gene>
<dbReference type="PROSITE" id="PS51257">
    <property type="entry name" value="PROKAR_LIPOPROTEIN"/>
    <property type="match status" value="1"/>
</dbReference>
<comment type="similarity">
    <text evidence="5">Belongs to the major facilitator superfamily. Sodium/anion cotransporter (TC 2.A.1.14) family.</text>
</comment>
<keyword evidence="4 6" id="KW-0472">Membrane</keyword>
<dbReference type="InterPro" id="IPR036259">
    <property type="entry name" value="MFS_trans_sf"/>
</dbReference>
<dbReference type="InterPro" id="IPR050382">
    <property type="entry name" value="MFS_Na/Anion_cotransporter"/>
</dbReference>